<organism evidence="6 7">
    <name type="scientific">Frisingicoccus caecimuris</name>
    <dbReference type="NCBI Taxonomy" id="1796636"/>
    <lineage>
        <taxon>Bacteria</taxon>
        <taxon>Bacillati</taxon>
        <taxon>Bacillota</taxon>
        <taxon>Clostridia</taxon>
        <taxon>Lachnospirales</taxon>
        <taxon>Lachnospiraceae</taxon>
        <taxon>Frisingicoccus</taxon>
    </lineage>
</organism>
<reference evidence="6 7" key="1">
    <citation type="submission" date="2019-03" db="EMBL/GenBank/DDBJ databases">
        <title>Genomic Encyclopedia of Type Strains, Phase IV (KMG-IV): sequencing the most valuable type-strain genomes for metagenomic binning, comparative biology and taxonomic classification.</title>
        <authorList>
            <person name="Goeker M."/>
        </authorList>
    </citation>
    <scope>NUCLEOTIDE SEQUENCE [LARGE SCALE GENOMIC DNA]</scope>
    <source>
        <strain evidence="6 7">DSM 28559</strain>
    </source>
</reference>
<dbReference type="InterPro" id="IPR058240">
    <property type="entry name" value="rSAM_sf"/>
</dbReference>
<dbReference type="GO" id="GO:0051536">
    <property type="term" value="F:iron-sulfur cluster binding"/>
    <property type="evidence" value="ECO:0007669"/>
    <property type="project" value="UniProtKB-KW"/>
</dbReference>
<keyword evidence="2" id="KW-0949">S-adenosyl-L-methionine</keyword>
<dbReference type="Proteomes" id="UP000295711">
    <property type="component" value="Unassembled WGS sequence"/>
</dbReference>
<evidence type="ECO:0000313" key="6">
    <source>
        <dbReference type="EMBL" id="TCO85967.1"/>
    </source>
</evidence>
<keyword evidence="4" id="KW-0408">Iron</keyword>
<sequence length="624" mass="73464">MNRKVLLIEPNYKNKYPPMGLMKIATYYRRCNDDVRFFKGDLKKFAAQLLCEEFCSEIGELSLGKYFPKLIEYIKVGKYSSLDAIPDFRGSKYEEIIKTYRQKYKNKEFPQFDVVGVTTLFTFYWKQTVDTINYAKNFCKAEGKMLVGGIASTILPDYIYEETGIKPHIGLLDKEGDLDEGNTDIIDELPLDYSILEEVDYEYPAHNAYFGYMTRGCPRNCAFCAVKTLEPQYKNYIGIKHQVEYVDEHFGAQKDLLLMDNNVFASNCFEQIIDEIKECGFGKGATYIPPNEYDVAIKNLKAGYNLRAYIKKIIKLYDKIAEKLPEDESGEFYLWREERGLLYVETATCEEICTFDETVRPLYDKLFHKSKRARYIDFNQGLDARLATDKRMKKLSEINIRPLRIAFDHYEQRDVYIAAVKRAAKYGIMELSNYLLYNFEDEPKELYYRMRINVDLCEELGVTIYSFPMKYHPISNPEYFKNRDYLGEHWNRKFIRAVQAVLNSTKGKIGKGVEFFEEAFGRDLDEFYKILWMPETFIIYRRKYDKKLRERLADRYQNHSSEDCDLANEWWTKFCSLPAEKLEIAKSIISLNKFKEGDYECTDKEILDVLSYYSITRDIAEGNI</sequence>
<dbReference type="InterPro" id="IPR051198">
    <property type="entry name" value="BchE-like"/>
</dbReference>
<protein>
    <recommendedName>
        <fullName evidence="8">Radical SAM superfamily enzyme YgiQ (UPF0313 family)</fullName>
    </recommendedName>
</protein>
<evidence type="ECO:0000256" key="3">
    <source>
        <dbReference type="ARBA" id="ARBA00022723"/>
    </source>
</evidence>
<dbReference type="AlphaFoldDB" id="A0A4R2LCF9"/>
<keyword evidence="5" id="KW-0411">Iron-sulfur</keyword>
<dbReference type="PANTHER" id="PTHR43409">
    <property type="entry name" value="ANAEROBIC MAGNESIUM-PROTOPORPHYRIN IX MONOMETHYL ESTER CYCLASE-RELATED"/>
    <property type="match status" value="1"/>
</dbReference>
<dbReference type="SUPFAM" id="SSF102114">
    <property type="entry name" value="Radical SAM enzymes"/>
    <property type="match status" value="1"/>
</dbReference>
<keyword evidence="3" id="KW-0479">Metal-binding</keyword>
<comment type="caution">
    <text evidence="6">The sequence shown here is derived from an EMBL/GenBank/DDBJ whole genome shotgun (WGS) entry which is preliminary data.</text>
</comment>
<accession>A0A4R2LCF9</accession>
<dbReference type="GO" id="GO:0005829">
    <property type="term" value="C:cytosol"/>
    <property type="evidence" value="ECO:0007669"/>
    <property type="project" value="TreeGrafter"/>
</dbReference>
<keyword evidence="7" id="KW-1185">Reference proteome</keyword>
<evidence type="ECO:0000256" key="1">
    <source>
        <dbReference type="ARBA" id="ARBA00001966"/>
    </source>
</evidence>
<dbReference type="RefSeq" id="WP_132089025.1">
    <property type="nucleotide sequence ID" value="NZ_JANKAQ010000001.1"/>
</dbReference>
<dbReference type="OrthoDB" id="9801659at2"/>
<evidence type="ECO:0000256" key="2">
    <source>
        <dbReference type="ARBA" id="ARBA00022691"/>
    </source>
</evidence>
<evidence type="ECO:0000256" key="4">
    <source>
        <dbReference type="ARBA" id="ARBA00023004"/>
    </source>
</evidence>
<evidence type="ECO:0000256" key="5">
    <source>
        <dbReference type="ARBA" id="ARBA00023014"/>
    </source>
</evidence>
<gene>
    <name evidence="6" type="ORF">EV212_102285</name>
</gene>
<dbReference type="EMBL" id="SLXA01000002">
    <property type="protein sequence ID" value="TCO85967.1"/>
    <property type="molecule type" value="Genomic_DNA"/>
</dbReference>
<evidence type="ECO:0000313" key="7">
    <source>
        <dbReference type="Proteomes" id="UP000295711"/>
    </source>
</evidence>
<proteinExistence type="predicted"/>
<evidence type="ECO:0008006" key="8">
    <source>
        <dbReference type="Google" id="ProtNLM"/>
    </source>
</evidence>
<name>A0A4R2LCF9_9FIRM</name>
<comment type="cofactor">
    <cofactor evidence="1">
        <name>[4Fe-4S] cluster</name>
        <dbReference type="ChEBI" id="CHEBI:49883"/>
    </cofactor>
</comment>
<dbReference type="PANTHER" id="PTHR43409:SF15">
    <property type="entry name" value="PUTATIVE-RELATED"/>
    <property type="match status" value="1"/>
</dbReference>
<dbReference type="GO" id="GO:0046872">
    <property type="term" value="F:metal ion binding"/>
    <property type="evidence" value="ECO:0007669"/>
    <property type="project" value="UniProtKB-KW"/>
</dbReference>